<dbReference type="AlphaFoldDB" id="A0A839VA68"/>
<dbReference type="GO" id="GO:0005524">
    <property type="term" value="F:ATP binding"/>
    <property type="evidence" value="ECO:0007669"/>
    <property type="project" value="UniProtKB-KW"/>
</dbReference>
<dbReference type="InterPro" id="IPR051451">
    <property type="entry name" value="PhoH2-like"/>
</dbReference>
<dbReference type="Gene3D" id="3.40.50.300">
    <property type="entry name" value="P-loop containing nucleotide triphosphate hydrolases"/>
    <property type="match status" value="1"/>
</dbReference>
<keyword evidence="5" id="KW-0067">ATP-binding</keyword>
<comment type="similarity">
    <text evidence="2">Belongs to the PhoH family.</text>
</comment>
<dbReference type="GO" id="GO:0005829">
    <property type="term" value="C:cytosol"/>
    <property type="evidence" value="ECO:0007669"/>
    <property type="project" value="TreeGrafter"/>
</dbReference>
<evidence type="ECO:0000313" key="10">
    <source>
        <dbReference type="Proteomes" id="UP000547614"/>
    </source>
</evidence>
<comment type="caution">
    <text evidence="9">The sequence shown here is derived from an EMBL/GenBank/DDBJ whole genome shotgun (WGS) entry which is preliminary data.</text>
</comment>
<sequence>MSQPSSPANRIITLNLEPNDPRRLANLCGQRDEHLKLIEARLGITLRNRGNTFQLAGPANRVKAAANVIEHLYREAEVSDLTPDTVHLFLQESGLQALEEDEGDADDEVLLRTPRALIKPRGLNQQGYVQSIRAHDINFGIGPAGTGKTYLAVAAAVEALNQQEVRRILLVRPAVEAGEKLGFLPGDLAQKIDPYLRPLYDALYEMIGFEQVAKLIERQVIEIAPLAYMRGRTLNNAFIILDESQNTTREQMKMFLTRIGFGSTAVITGDVTQVDLPRGQTSGLIQVLEVLKDTPGIGVTHFAAKDVVRHPLVQRIIEAYDLFEAEQEAQVRARREEREQERQERLDRGSERNDS</sequence>
<evidence type="ECO:0000313" key="9">
    <source>
        <dbReference type="EMBL" id="MBB3190825.1"/>
    </source>
</evidence>
<keyword evidence="3" id="KW-0963">Cytoplasm</keyword>
<evidence type="ECO:0000256" key="6">
    <source>
        <dbReference type="ARBA" id="ARBA00039970"/>
    </source>
</evidence>
<dbReference type="FunFam" id="3.40.50.300:FF:000013">
    <property type="entry name" value="PhoH family ATPase"/>
    <property type="match status" value="1"/>
</dbReference>
<name>A0A839VA68_9GAMM</name>
<organism evidence="9 10">
    <name type="scientific">Halomonas cerina</name>
    <dbReference type="NCBI Taxonomy" id="447424"/>
    <lineage>
        <taxon>Bacteria</taxon>
        <taxon>Pseudomonadati</taxon>
        <taxon>Pseudomonadota</taxon>
        <taxon>Gammaproteobacteria</taxon>
        <taxon>Oceanospirillales</taxon>
        <taxon>Halomonadaceae</taxon>
        <taxon>Halomonas</taxon>
    </lineage>
</organism>
<dbReference type="PANTHER" id="PTHR30473">
    <property type="entry name" value="PROTEIN PHOH"/>
    <property type="match status" value="1"/>
</dbReference>
<dbReference type="Proteomes" id="UP000547614">
    <property type="component" value="Unassembled WGS sequence"/>
</dbReference>
<evidence type="ECO:0000256" key="1">
    <source>
        <dbReference type="ARBA" id="ARBA00004496"/>
    </source>
</evidence>
<evidence type="ECO:0000256" key="2">
    <source>
        <dbReference type="ARBA" id="ARBA00010393"/>
    </source>
</evidence>
<proteinExistence type="inferred from homology"/>
<protein>
    <recommendedName>
        <fullName evidence="6">PhoH-like protein</fullName>
    </recommendedName>
</protein>
<evidence type="ECO:0000259" key="8">
    <source>
        <dbReference type="Pfam" id="PF02562"/>
    </source>
</evidence>
<feature type="domain" description="PhoH-like protein" evidence="8">
    <location>
        <begin position="118"/>
        <end position="321"/>
    </location>
</feature>
<dbReference type="PANTHER" id="PTHR30473:SF1">
    <property type="entry name" value="PHOH-LIKE PROTEIN"/>
    <property type="match status" value="1"/>
</dbReference>
<dbReference type="SUPFAM" id="SSF52540">
    <property type="entry name" value="P-loop containing nucleoside triphosphate hydrolases"/>
    <property type="match status" value="1"/>
</dbReference>
<evidence type="ECO:0000256" key="4">
    <source>
        <dbReference type="ARBA" id="ARBA00022741"/>
    </source>
</evidence>
<comment type="subcellular location">
    <subcellularLocation>
        <location evidence="1">Cytoplasm</location>
    </subcellularLocation>
</comment>
<evidence type="ECO:0000256" key="3">
    <source>
        <dbReference type="ARBA" id="ARBA00022490"/>
    </source>
</evidence>
<dbReference type="RefSeq" id="WP_183325619.1">
    <property type="nucleotide sequence ID" value="NZ_JACHXP010000009.1"/>
</dbReference>
<evidence type="ECO:0000256" key="7">
    <source>
        <dbReference type="SAM" id="MobiDB-lite"/>
    </source>
</evidence>
<gene>
    <name evidence="9" type="ORF">FHR94_002066</name>
</gene>
<reference evidence="9 10" key="1">
    <citation type="submission" date="2020-08" db="EMBL/GenBank/DDBJ databases">
        <title>Genomic Encyclopedia of Type Strains, Phase III (KMG-III): the genomes of soil and plant-associated and newly described type strains.</title>
        <authorList>
            <person name="Whitman W."/>
        </authorList>
    </citation>
    <scope>NUCLEOTIDE SEQUENCE [LARGE SCALE GENOMIC DNA]</scope>
    <source>
        <strain evidence="9 10">CECT 7282</strain>
    </source>
</reference>
<dbReference type="InterPro" id="IPR003714">
    <property type="entry name" value="PhoH"/>
</dbReference>
<evidence type="ECO:0000256" key="5">
    <source>
        <dbReference type="ARBA" id="ARBA00022840"/>
    </source>
</evidence>
<keyword evidence="10" id="KW-1185">Reference proteome</keyword>
<dbReference type="Pfam" id="PF02562">
    <property type="entry name" value="PhoH"/>
    <property type="match status" value="1"/>
</dbReference>
<feature type="region of interest" description="Disordered" evidence="7">
    <location>
        <begin position="330"/>
        <end position="355"/>
    </location>
</feature>
<dbReference type="EMBL" id="JACHXP010000009">
    <property type="protein sequence ID" value="MBB3190825.1"/>
    <property type="molecule type" value="Genomic_DNA"/>
</dbReference>
<dbReference type="InterPro" id="IPR027417">
    <property type="entry name" value="P-loop_NTPase"/>
</dbReference>
<accession>A0A839VA68</accession>
<keyword evidence="4" id="KW-0547">Nucleotide-binding</keyword>